<evidence type="ECO:0000313" key="2">
    <source>
        <dbReference type="EMBL" id="AKT36324.1"/>
    </source>
</evidence>
<organism evidence="2 3">
    <name type="scientific">Chondromyces crocatus</name>
    <dbReference type="NCBI Taxonomy" id="52"/>
    <lineage>
        <taxon>Bacteria</taxon>
        <taxon>Pseudomonadati</taxon>
        <taxon>Myxococcota</taxon>
        <taxon>Polyangia</taxon>
        <taxon>Polyangiales</taxon>
        <taxon>Polyangiaceae</taxon>
        <taxon>Chondromyces</taxon>
    </lineage>
</organism>
<feature type="region of interest" description="Disordered" evidence="1">
    <location>
        <begin position="1"/>
        <end position="33"/>
    </location>
</feature>
<dbReference type="Proteomes" id="UP000067626">
    <property type="component" value="Chromosome"/>
</dbReference>
<gene>
    <name evidence="2" type="ORF">CMC5_004380</name>
</gene>
<name>A0A0K1E646_CHOCO</name>
<keyword evidence="3" id="KW-1185">Reference proteome</keyword>
<accession>A0A0K1E646</accession>
<protein>
    <submittedName>
        <fullName evidence="2">Uncharacterized protein</fullName>
    </submittedName>
</protein>
<dbReference type="AlphaFoldDB" id="A0A0K1E646"/>
<dbReference type="KEGG" id="ccro:CMC5_004380"/>
<dbReference type="EMBL" id="CP012159">
    <property type="protein sequence ID" value="AKT36324.1"/>
    <property type="molecule type" value="Genomic_DNA"/>
</dbReference>
<sequence>MLRANEEGEGAALVAQKDGSSSPLPAEELPALQ</sequence>
<dbReference type="STRING" id="52.CMC5_004380"/>
<proteinExistence type="predicted"/>
<evidence type="ECO:0000313" key="3">
    <source>
        <dbReference type="Proteomes" id="UP000067626"/>
    </source>
</evidence>
<reference evidence="2 3" key="1">
    <citation type="submission" date="2015-07" db="EMBL/GenBank/DDBJ databases">
        <title>Genome analysis of myxobacterium Chondromyces crocatus Cm c5 reveals a high potential for natural compound synthesis and the genetic basis for the loss of fruiting body formation.</title>
        <authorList>
            <person name="Zaburannyi N."/>
            <person name="Bunk B."/>
            <person name="Maier J."/>
            <person name="Overmann J."/>
            <person name="Mueller R."/>
        </authorList>
    </citation>
    <scope>NUCLEOTIDE SEQUENCE [LARGE SCALE GENOMIC DNA]</scope>
    <source>
        <strain evidence="2 3">Cm c5</strain>
    </source>
</reference>
<evidence type="ECO:0000256" key="1">
    <source>
        <dbReference type="SAM" id="MobiDB-lite"/>
    </source>
</evidence>